<evidence type="ECO:0000313" key="3">
    <source>
        <dbReference type="Proteomes" id="UP000000322"/>
    </source>
</evidence>
<dbReference type="Pfam" id="PF06445">
    <property type="entry name" value="GyrI-like"/>
    <property type="match status" value="1"/>
</dbReference>
<dbReference type="InterPro" id="IPR010499">
    <property type="entry name" value="AraC_E-bd"/>
</dbReference>
<reference evidence="2 3" key="1">
    <citation type="journal article" date="2009" name="Stand. Genomic Sci.">
        <title>Complete genome sequence of Sanguibacter keddieii type strain (ST-74).</title>
        <authorList>
            <person name="Ivanova N."/>
            <person name="Sikorski J."/>
            <person name="Sims D."/>
            <person name="Brettin T."/>
            <person name="Detter J.C."/>
            <person name="Han C."/>
            <person name="Lapidus A."/>
            <person name="Copeland A."/>
            <person name="Glavina Del Rio T."/>
            <person name="Nolan M."/>
            <person name="Chen F."/>
            <person name="Lucas S."/>
            <person name="Tice H."/>
            <person name="Cheng J.F."/>
            <person name="Bruce D."/>
            <person name="Goodwin L."/>
            <person name="Pitluck S."/>
            <person name="Pati A."/>
            <person name="Mavromatis K."/>
            <person name="Chen A."/>
            <person name="Palaniappan K."/>
            <person name="D'haeseleer P."/>
            <person name="Chain P."/>
            <person name="Bristow J."/>
            <person name="Eisen J.A."/>
            <person name="Markowitz V."/>
            <person name="Hugenholtz P."/>
            <person name="Goker M."/>
            <person name="Pukall R."/>
            <person name="Klenk H.P."/>
            <person name="Kyrpides N.C."/>
        </authorList>
    </citation>
    <scope>NUCLEOTIDE SEQUENCE [LARGE SCALE GENOMIC DNA]</scope>
    <source>
        <strain evidence="3">ATCC 51767 / DSM 10542 / NCFB 3025 / ST-74</strain>
    </source>
</reference>
<dbReference type="Gene3D" id="3.20.80.10">
    <property type="entry name" value="Regulatory factor, effector binding domain"/>
    <property type="match status" value="1"/>
</dbReference>
<dbReference type="HOGENOM" id="CLU_112244_0_0_11"/>
<sequence length="157" mass="17261">MSITLDRTVVPAMTVVALRGTVPTYADEVQLWERMMPLLEAQAITPSGPGGVIEHDDEYTPHDVELSIFVPVAPGTLAVPPLEVLELPSRDCLVARVLGSYDQITEAHRRIDERVAAEHLTFATGEAVERKAFNLYLRTPDQVGEQDLVTEVCEPLA</sequence>
<keyword evidence="3" id="KW-1185">Reference proteome</keyword>
<dbReference type="EMBL" id="CP001819">
    <property type="protein sequence ID" value="ACZ21008.1"/>
    <property type="molecule type" value="Genomic_DNA"/>
</dbReference>
<dbReference type="InterPro" id="IPR029442">
    <property type="entry name" value="GyrI-like"/>
</dbReference>
<organism evidence="2 3">
    <name type="scientific">Sanguibacter keddieii (strain ATCC 51767 / DSM 10542 / NCFB 3025 / ST-74)</name>
    <dbReference type="NCBI Taxonomy" id="446469"/>
    <lineage>
        <taxon>Bacteria</taxon>
        <taxon>Bacillati</taxon>
        <taxon>Actinomycetota</taxon>
        <taxon>Actinomycetes</taxon>
        <taxon>Micrococcales</taxon>
        <taxon>Sanguibacteraceae</taxon>
        <taxon>Sanguibacter</taxon>
    </lineage>
</organism>
<dbReference type="SUPFAM" id="SSF55136">
    <property type="entry name" value="Probable bacterial effector-binding domain"/>
    <property type="match status" value="1"/>
</dbReference>
<dbReference type="eggNOG" id="COG4978">
    <property type="taxonomic scope" value="Bacteria"/>
</dbReference>
<gene>
    <name evidence="2" type="ordered locus">Sked_10620</name>
</gene>
<evidence type="ECO:0000313" key="2">
    <source>
        <dbReference type="EMBL" id="ACZ21008.1"/>
    </source>
</evidence>
<evidence type="ECO:0000259" key="1">
    <source>
        <dbReference type="SMART" id="SM00871"/>
    </source>
</evidence>
<name>D1BDE6_SANKS</name>
<dbReference type="Proteomes" id="UP000000322">
    <property type="component" value="Chromosome"/>
</dbReference>
<dbReference type="RefSeq" id="WP_012866077.1">
    <property type="nucleotide sequence ID" value="NC_013521.1"/>
</dbReference>
<dbReference type="SMART" id="SM00871">
    <property type="entry name" value="AraC_E_bind"/>
    <property type="match status" value="1"/>
</dbReference>
<dbReference type="InterPro" id="IPR011256">
    <property type="entry name" value="Reg_factor_effector_dom_sf"/>
</dbReference>
<dbReference type="OrthoDB" id="7849865at2"/>
<accession>D1BDE6</accession>
<dbReference type="AlphaFoldDB" id="D1BDE6"/>
<protein>
    <submittedName>
        <fullName evidence="2">Transcription activator</fullName>
    </submittedName>
</protein>
<proteinExistence type="predicted"/>
<feature type="domain" description="AraC effector-binding" evidence="1">
    <location>
        <begin position="3"/>
        <end position="157"/>
    </location>
</feature>
<dbReference type="KEGG" id="ske:Sked_10620"/>
<dbReference type="STRING" id="446469.Sked_10620"/>